<dbReference type="GO" id="GO:0003700">
    <property type="term" value="F:DNA-binding transcription factor activity"/>
    <property type="evidence" value="ECO:0007669"/>
    <property type="project" value="InterPro"/>
</dbReference>
<sequence>MASFNSLPPMSAMEFLQPRDEALPGWLGRSEAPPAPRRASSASDSKPRKQTKKRLSRDAVGPERARQLEKNRIAANKCRKKRKAEQNKIQEDLDAETEKREMLMAEVDSLREEAWHLKNQIFAHSQCGDGELGHQLQHMSSNALQSSTTFLPSPSPLSASTWSSDNGADDSVPENPVAGKSDESFFDTFVNVPV</sequence>
<organism evidence="7 8">
    <name type="scientific">Penicillium chermesinum</name>
    <dbReference type="NCBI Taxonomy" id="63820"/>
    <lineage>
        <taxon>Eukaryota</taxon>
        <taxon>Fungi</taxon>
        <taxon>Dikarya</taxon>
        <taxon>Ascomycota</taxon>
        <taxon>Pezizomycotina</taxon>
        <taxon>Eurotiomycetes</taxon>
        <taxon>Eurotiomycetidae</taxon>
        <taxon>Eurotiales</taxon>
        <taxon>Aspergillaceae</taxon>
        <taxon>Penicillium</taxon>
    </lineage>
</organism>
<keyword evidence="3" id="KW-0804">Transcription</keyword>
<dbReference type="SMART" id="SM00338">
    <property type="entry name" value="BRLZ"/>
    <property type="match status" value="1"/>
</dbReference>
<name>A0A9W9NZY6_9EURO</name>
<dbReference type="InterPro" id="IPR046347">
    <property type="entry name" value="bZIP_sf"/>
</dbReference>
<feature type="compositionally biased region" description="Low complexity" evidence="5">
    <location>
        <begin position="144"/>
        <end position="164"/>
    </location>
</feature>
<accession>A0A9W9NZY6</accession>
<keyword evidence="4" id="KW-0539">Nucleus</keyword>
<feature type="compositionally biased region" description="Low complexity" evidence="5">
    <location>
        <begin position="29"/>
        <end position="44"/>
    </location>
</feature>
<dbReference type="EMBL" id="JAPQKS010000004">
    <property type="protein sequence ID" value="KAJ5232984.1"/>
    <property type="molecule type" value="Genomic_DNA"/>
</dbReference>
<protein>
    <submittedName>
        <fullName evidence="7">Transcriptional regulator family: bZIP</fullName>
    </submittedName>
</protein>
<dbReference type="GeneID" id="83202539"/>
<comment type="subcellular location">
    <subcellularLocation>
        <location evidence="1">Nucleus</location>
    </subcellularLocation>
</comment>
<feature type="region of interest" description="Disordered" evidence="5">
    <location>
        <begin position="130"/>
        <end position="194"/>
    </location>
</feature>
<dbReference type="OrthoDB" id="295274at2759"/>
<dbReference type="GO" id="GO:0005634">
    <property type="term" value="C:nucleus"/>
    <property type="evidence" value="ECO:0007669"/>
    <property type="project" value="UniProtKB-SubCell"/>
</dbReference>
<dbReference type="InterPro" id="IPR004827">
    <property type="entry name" value="bZIP"/>
</dbReference>
<evidence type="ECO:0000259" key="6">
    <source>
        <dbReference type="PROSITE" id="PS50217"/>
    </source>
</evidence>
<dbReference type="AlphaFoldDB" id="A0A9W9NZY6"/>
<evidence type="ECO:0000256" key="1">
    <source>
        <dbReference type="ARBA" id="ARBA00004123"/>
    </source>
</evidence>
<evidence type="ECO:0000313" key="8">
    <source>
        <dbReference type="Proteomes" id="UP001150941"/>
    </source>
</evidence>
<feature type="region of interest" description="Disordered" evidence="5">
    <location>
        <begin position="1"/>
        <end position="97"/>
    </location>
</feature>
<proteinExistence type="predicted"/>
<keyword evidence="8" id="KW-1185">Reference proteome</keyword>
<dbReference type="SUPFAM" id="SSF57959">
    <property type="entry name" value="Leucine zipper domain"/>
    <property type="match status" value="1"/>
</dbReference>
<dbReference type="PROSITE" id="PS00036">
    <property type="entry name" value="BZIP_BASIC"/>
    <property type="match status" value="1"/>
</dbReference>
<evidence type="ECO:0000313" key="7">
    <source>
        <dbReference type="EMBL" id="KAJ5232984.1"/>
    </source>
</evidence>
<dbReference type="PROSITE" id="PS50217">
    <property type="entry name" value="BZIP"/>
    <property type="match status" value="1"/>
</dbReference>
<evidence type="ECO:0000256" key="4">
    <source>
        <dbReference type="ARBA" id="ARBA00023242"/>
    </source>
</evidence>
<feature type="domain" description="BZIP" evidence="6">
    <location>
        <begin position="61"/>
        <end position="124"/>
    </location>
</feature>
<dbReference type="PANTHER" id="PTHR19304">
    <property type="entry name" value="CYCLIC-AMP RESPONSE ELEMENT BINDING PROTEIN"/>
    <property type="match status" value="1"/>
</dbReference>
<reference evidence="7" key="1">
    <citation type="submission" date="2022-11" db="EMBL/GenBank/DDBJ databases">
        <authorList>
            <person name="Petersen C."/>
        </authorList>
    </citation>
    <scope>NUCLEOTIDE SEQUENCE</scope>
    <source>
        <strain evidence="7">IBT 19713</strain>
    </source>
</reference>
<feature type="compositionally biased region" description="Basic and acidic residues" evidence="5">
    <location>
        <begin position="56"/>
        <end position="72"/>
    </location>
</feature>
<dbReference type="Pfam" id="PF00170">
    <property type="entry name" value="bZIP_1"/>
    <property type="match status" value="1"/>
</dbReference>
<evidence type="ECO:0000256" key="2">
    <source>
        <dbReference type="ARBA" id="ARBA00023015"/>
    </source>
</evidence>
<keyword evidence="2" id="KW-0805">Transcription regulation</keyword>
<reference evidence="7" key="2">
    <citation type="journal article" date="2023" name="IMA Fungus">
        <title>Comparative genomic study of the Penicillium genus elucidates a diverse pangenome and 15 lateral gene transfer events.</title>
        <authorList>
            <person name="Petersen C."/>
            <person name="Sorensen T."/>
            <person name="Nielsen M.R."/>
            <person name="Sondergaard T.E."/>
            <person name="Sorensen J.L."/>
            <person name="Fitzpatrick D.A."/>
            <person name="Frisvad J.C."/>
            <person name="Nielsen K.L."/>
        </authorList>
    </citation>
    <scope>NUCLEOTIDE SEQUENCE</scope>
    <source>
        <strain evidence="7">IBT 19713</strain>
    </source>
</reference>
<dbReference type="InterPro" id="IPR051027">
    <property type="entry name" value="bZIP_transcription_factors"/>
</dbReference>
<dbReference type="CDD" id="cd14687">
    <property type="entry name" value="bZIP_ATF2"/>
    <property type="match status" value="1"/>
</dbReference>
<dbReference type="Gene3D" id="1.20.5.170">
    <property type="match status" value="1"/>
</dbReference>
<evidence type="ECO:0000256" key="5">
    <source>
        <dbReference type="SAM" id="MobiDB-lite"/>
    </source>
</evidence>
<dbReference type="RefSeq" id="XP_058330976.1">
    <property type="nucleotide sequence ID" value="XM_058475236.1"/>
</dbReference>
<feature type="compositionally biased region" description="Basic and acidic residues" evidence="5">
    <location>
        <begin position="84"/>
        <end position="97"/>
    </location>
</feature>
<comment type="caution">
    <text evidence="7">The sequence shown here is derived from an EMBL/GenBank/DDBJ whole genome shotgun (WGS) entry which is preliminary data.</text>
</comment>
<dbReference type="Proteomes" id="UP001150941">
    <property type="component" value="Unassembled WGS sequence"/>
</dbReference>
<evidence type="ECO:0000256" key="3">
    <source>
        <dbReference type="ARBA" id="ARBA00023163"/>
    </source>
</evidence>
<gene>
    <name evidence="7" type="ORF">N7468_005940</name>
</gene>